<feature type="signal peptide" evidence="1">
    <location>
        <begin position="1"/>
        <end position="24"/>
    </location>
</feature>
<protein>
    <submittedName>
        <fullName evidence="2">Uncharacterized protein</fullName>
    </submittedName>
</protein>
<gene>
    <name evidence="2" type="ORF">GDO78_016853</name>
</gene>
<evidence type="ECO:0000313" key="2">
    <source>
        <dbReference type="EMBL" id="KAG9466292.1"/>
    </source>
</evidence>
<sequence length="88" mass="9537">MPSRTVVLLVTLVTSFVVLPVVFGAISANIPGSQKASMKPGRPSWKKLPPAEKEIVAEVAKQLRQIGDKYNLEQKILNIVTKILSPGT</sequence>
<dbReference type="GO" id="GO:0043065">
    <property type="term" value="P:positive regulation of apoptotic process"/>
    <property type="evidence" value="ECO:0007669"/>
    <property type="project" value="InterPro"/>
</dbReference>
<reference evidence="2" key="1">
    <citation type="thesis" date="2020" institute="ProQuest LLC" country="789 East Eisenhower Parkway, Ann Arbor, MI, USA">
        <title>Comparative Genomics and Chromosome Evolution.</title>
        <authorList>
            <person name="Mudd A.B."/>
        </authorList>
    </citation>
    <scope>NUCLEOTIDE SEQUENCE</scope>
    <source>
        <strain evidence="2">HN-11 Male</strain>
        <tissue evidence="2">Kidney and liver</tissue>
    </source>
</reference>
<dbReference type="InterPro" id="IPR024140">
    <property type="entry name" value="Noxa"/>
</dbReference>
<dbReference type="Proteomes" id="UP000770717">
    <property type="component" value="Unassembled WGS sequence"/>
</dbReference>
<evidence type="ECO:0000256" key="1">
    <source>
        <dbReference type="SAM" id="SignalP"/>
    </source>
</evidence>
<evidence type="ECO:0000313" key="3">
    <source>
        <dbReference type="Proteomes" id="UP000770717"/>
    </source>
</evidence>
<dbReference type="EMBL" id="WNTK01002160">
    <property type="protein sequence ID" value="KAG9466292.1"/>
    <property type="molecule type" value="Genomic_DNA"/>
</dbReference>
<feature type="chain" id="PRO_5035252732" evidence="1">
    <location>
        <begin position="25"/>
        <end position="88"/>
    </location>
</feature>
<accession>A0A8J6B937</accession>
<name>A0A8J6B937_ELECQ</name>
<comment type="caution">
    <text evidence="2">The sequence shown here is derived from an EMBL/GenBank/DDBJ whole genome shotgun (WGS) entry which is preliminary data.</text>
</comment>
<organism evidence="2 3">
    <name type="scientific">Eleutherodactylus coqui</name>
    <name type="common">Puerto Rican coqui</name>
    <dbReference type="NCBI Taxonomy" id="57060"/>
    <lineage>
        <taxon>Eukaryota</taxon>
        <taxon>Metazoa</taxon>
        <taxon>Chordata</taxon>
        <taxon>Craniata</taxon>
        <taxon>Vertebrata</taxon>
        <taxon>Euteleostomi</taxon>
        <taxon>Amphibia</taxon>
        <taxon>Batrachia</taxon>
        <taxon>Anura</taxon>
        <taxon>Neobatrachia</taxon>
        <taxon>Hyloidea</taxon>
        <taxon>Eleutherodactylidae</taxon>
        <taxon>Eleutherodactylinae</taxon>
        <taxon>Eleutherodactylus</taxon>
        <taxon>Eleutherodactylus</taxon>
    </lineage>
</organism>
<proteinExistence type="predicted"/>
<dbReference type="GO" id="GO:0006974">
    <property type="term" value="P:DNA damage response"/>
    <property type="evidence" value="ECO:0007669"/>
    <property type="project" value="InterPro"/>
</dbReference>
<keyword evidence="1" id="KW-0732">Signal</keyword>
<dbReference type="AlphaFoldDB" id="A0A8J6B937"/>
<keyword evidence="3" id="KW-1185">Reference proteome</keyword>
<dbReference type="Pfam" id="PF15150">
    <property type="entry name" value="PMAIP1"/>
    <property type="match status" value="1"/>
</dbReference>
<dbReference type="GO" id="GO:0001836">
    <property type="term" value="P:release of cytochrome c from mitochondria"/>
    <property type="evidence" value="ECO:0007669"/>
    <property type="project" value="InterPro"/>
</dbReference>
<dbReference type="OrthoDB" id="8793015at2759"/>